<gene>
    <name evidence="1" type="ORF">GCM10022414_33160</name>
</gene>
<accession>A0ABP7X582</accession>
<sequence>MTRKGAYVSPNRPALEKRAKLAVKNWFSINLGDAMLAAEALECVDAKFAAHYHTQETSNDAAIFTRHESEGQLHCDLIIYLSPALAELAREMNAKTCKTPSPRSLSLLAGNEGAWLRLFPEYRR</sequence>
<keyword evidence="2" id="KW-1185">Reference proteome</keyword>
<protein>
    <submittedName>
        <fullName evidence="1">Uncharacterized protein</fullName>
    </submittedName>
</protein>
<organism evidence="1 2">
    <name type="scientific">Zhongshania borealis</name>
    <dbReference type="NCBI Taxonomy" id="889488"/>
    <lineage>
        <taxon>Bacteria</taxon>
        <taxon>Pseudomonadati</taxon>
        <taxon>Pseudomonadota</taxon>
        <taxon>Gammaproteobacteria</taxon>
        <taxon>Cellvibrionales</taxon>
        <taxon>Spongiibacteraceae</taxon>
        <taxon>Zhongshania</taxon>
    </lineage>
</organism>
<reference evidence="2" key="1">
    <citation type="journal article" date="2019" name="Int. J. Syst. Evol. Microbiol.">
        <title>The Global Catalogue of Microorganisms (GCM) 10K type strain sequencing project: providing services to taxonomists for standard genome sequencing and annotation.</title>
        <authorList>
            <consortium name="The Broad Institute Genomics Platform"/>
            <consortium name="The Broad Institute Genome Sequencing Center for Infectious Disease"/>
            <person name="Wu L."/>
            <person name="Ma J."/>
        </authorList>
    </citation>
    <scope>NUCLEOTIDE SEQUENCE [LARGE SCALE GENOMIC DNA]</scope>
    <source>
        <strain evidence="2">JCM 17304</strain>
    </source>
</reference>
<proteinExistence type="predicted"/>
<evidence type="ECO:0000313" key="1">
    <source>
        <dbReference type="EMBL" id="GAA4104295.1"/>
    </source>
</evidence>
<name>A0ABP7X582_9GAMM</name>
<comment type="caution">
    <text evidence="1">The sequence shown here is derived from an EMBL/GenBank/DDBJ whole genome shotgun (WGS) entry which is preliminary data.</text>
</comment>
<dbReference type="RefSeq" id="WP_344938197.1">
    <property type="nucleotide sequence ID" value="NZ_BAABDM010000009.1"/>
</dbReference>
<dbReference type="Proteomes" id="UP001500392">
    <property type="component" value="Unassembled WGS sequence"/>
</dbReference>
<dbReference type="EMBL" id="BAABDM010000009">
    <property type="protein sequence ID" value="GAA4104295.1"/>
    <property type="molecule type" value="Genomic_DNA"/>
</dbReference>
<evidence type="ECO:0000313" key="2">
    <source>
        <dbReference type="Proteomes" id="UP001500392"/>
    </source>
</evidence>